<evidence type="ECO:0000256" key="3">
    <source>
        <dbReference type="ARBA" id="ARBA00022448"/>
    </source>
</evidence>
<organism evidence="18 19">
    <name type="scientific">Pseudotabrizicola sediminis</name>
    <dbReference type="NCBI Taxonomy" id="2486418"/>
    <lineage>
        <taxon>Bacteria</taxon>
        <taxon>Pseudomonadati</taxon>
        <taxon>Pseudomonadota</taxon>
        <taxon>Alphaproteobacteria</taxon>
        <taxon>Rhodobacterales</taxon>
        <taxon>Paracoccaceae</taxon>
        <taxon>Pseudotabrizicola</taxon>
    </lineage>
</organism>
<comment type="similarity">
    <text evidence="2">Belongs to the BexD/CtrA/VexA family.</text>
</comment>
<dbReference type="InterPro" id="IPR003715">
    <property type="entry name" value="Poly_export_N"/>
</dbReference>
<gene>
    <name evidence="18" type="ORF">EEB11_14680</name>
</gene>
<keyword evidence="8" id="KW-0625">Polysaccharide transport</keyword>
<keyword evidence="5" id="KW-0762">Sugar transport</keyword>
<feature type="domain" description="SLBB" evidence="17">
    <location>
        <begin position="182"/>
        <end position="250"/>
    </location>
</feature>
<keyword evidence="4" id="KW-1134">Transmembrane beta strand</keyword>
<feature type="domain" description="Polysaccharide export protein N-terminal" evidence="16">
    <location>
        <begin position="88"/>
        <end position="168"/>
    </location>
</feature>
<keyword evidence="13" id="KW-0998">Cell outer membrane</keyword>
<evidence type="ECO:0000256" key="5">
    <source>
        <dbReference type="ARBA" id="ARBA00022597"/>
    </source>
</evidence>
<dbReference type="Pfam" id="PF02563">
    <property type="entry name" value="Poly_export"/>
    <property type="match status" value="1"/>
</dbReference>
<keyword evidence="7 15" id="KW-0732">Signal</keyword>
<dbReference type="Proteomes" id="UP000297741">
    <property type="component" value="Unassembled WGS sequence"/>
</dbReference>
<accession>A0ABY2KMG7</accession>
<evidence type="ECO:0000256" key="15">
    <source>
        <dbReference type="SAM" id="SignalP"/>
    </source>
</evidence>
<evidence type="ECO:0000259" key="17">
    <source>
        <dbReference type="Pfam" id="PF22461"/>
    </source>
</evidence>
<evidence type="ECO:0000256" key="8">
    <source>
        <dbReference type="ARBA" id="ARBA00023047"/>
    </source>
</evidence>
<protein>
    <submittedName>
        <fullName evidence="18">Polysaccharide export protein</fullName>
    </submittedName>
</protein>
<keyword evidence="14" id="KW-0449">Lipoprotein</keyword>
<keyword evidence="11" id="KW-0472">Membrane</keyword>
<keyword evidence="10" id="KW-0626">Porin</keyword>
<evidence type="ECO:0000313" key="18">
    <source>
        <dbReference type="EMBL" id="TGD42215.1"/>
    </source>
</evidence>
<dbReference type="Pfam" id="PF22461">
    <property type="entry name" value="SLBB_2"/>
    <property type="match status" value="1"/>
</dbReference>
<name>A0ABY2KMG7_9RHOB</name>
<dbReference type="RefSeq" id="WP_135432555.1">
    <property type="nucleotide sequence ID" value="NZ_RPEM01000010.1"/>
</dbReference>
<comment type="subcellular location">
    <subcellularLocation>
        <location evidence="1">Cell outer membrane</location>
        <topology evidence="1">Multi-pass membrane protein</topology>
    </subcellularLocation>
</comment>
<keyword evidence="6" id="KW-0812">Transmembrane</keyword>
<keyword evidence="3" id="KW-0813">Transport</keyword>
<comment type="caution">
    <text evidence="18">The sequence shown here is derived from an EMBL/GenBank/DDBJ whole genome shotgun (WGS) entry which is preliminary data.</text>
</comment>
<evidence type="ECO:0000256" key="12">
    <source>
        <dbReference type="ARBA" id="ARBA00023139"/>
    </source>
</evidence>
<keyword evidence="12" id="KW-0564">Palmitate</keyword>
<dbReference type="EMBL" id="RPEM01000010">
    <property type="protein sequence ID" value="TGD42215.1"/>
    <property type="molecule type" value="Genomic_DNA"/>
</dbReference>
<dbReference type="Gene3D" id="3.10.560.10">
    <property type="entry name" value="Outer membrane lipoprotein wza domain like"/>
    <property type="match status" value="2"/>
</dbReference>
<evidence type="ECO:0000256" key="4">
    <source>
        <dbReference type="ARBA" id="ARBA00022452"/>
    </source>
</evidence>
<dbReference type="Gene3D" id="3.30.1950.10">
    <property type="entry name" value="wza like domain"/>
    <property type="match status" value="1"/>
</dbReference>
<evidence type="ECO:0000313" key="19">
    <source>
        <dbReference type="Proteomes" id="UP000297741"/>
    </source>
</evidence>
<evidence type="ECO:0000259" key="16">
    <source>
        <dbReference type="Pfam" id="PF02563"/>
    </source>
</evidence>
<evidence type="ECO:0000256" key="7">
    <source>
        <dbReference type="ARBA" id="ARBA00022729"/>
    </source>
</evidence>
<evidence type="ECO:0000256" key="2">
    <source>
        <dbReference type="ARBA" id="ARBA00009450"/>
    </source>
</evidence>
<evidence type="ECO:0000256" key="1">
    <source>
        <dbReference type="ARBA" id="ARBA00004571"/>
    </source>
</evidence>
<keyword evidence="9" id="KW-0406">Ion transport</keyword>
<dbReference type="PANTHER" id="PTHR33619">
    <property type="entry name" value="POLYSACCHARIDE EXPORT PROTEIN GFCE-RELATED"/>
    <property type="match status" value="1"/>
</dbReference>
<evidence type="ECO:0000256" key="10">
    <source>
        <dbReference type="ARBA" id="ARBA00023114"/>
    </source>
</evidence>
<evidence type="ECO:0000256" key="11">
    <source>
        <dbReference type="ARBA" id="ARBA00023136"/>
    </source>
</evidence>
<feature type="chain" id="PRO_5045188438" evidence="15">
    <location>
        <begin position="26"/>
        <end position="377"/>
    </location>
</feature>
<feature type="signal peptide" evidence="15">
    <location>
        <begin position="1"/>
        <end position="25"/>
    </location>
</feature>
<evidence type="ECO:0000256" key="13">
    <source>
        <dbReference type="ARBA" id="ARBA00023237"/>
    </source>
</evidence>
<dbReference type="InterPro" id="IPR049712">
    <property type="entry name" value="Poly_export"/>
</dbReference>
<evidence type="ECO:0000256" key="9">
    <source>
        <dbReference type="ARBA" id="ARBA00023065"/>
    </source>
</evidence>
<evidence type="ECO:0000256" key="14">
    <source>
        <dbReference type="ARBA" id="ARBA00023288"/>
    </source>
</evidence>
<sequence length="377" mass="40085">MGKQKKLAGPVIRLAVAFLLLSVLAGCSTPRGAALQSKVLRGQSSENAEFQVVEVTRASVDQVAQWPRTGWAGSYHWLPNASGVNSPLIAPGDRISLVIWDPQSNSLIATAGERSVALPNLMVSPEGTLFVPYVGDIMVRGKTPSQVRQEIETALAPTVPSAQVQLTVDVGRLNSVDIVTGVGRAGPYPLMDRNTTILSLIAQAGGIASTLRNPLVRLIRDGRTYEIRAESLFSDGSKNVLLKGGDKVFVEEDRRYFTAMGATGREELIYFDREAVSAMEALSRVGGLADARADPKGILVLRNYAAKDLRADGSGPGKTQVVFTIDLTSAAGLFAARAFEINPKDTILVTESPMVAATSIMGLFGSAFGLRNVATSD</sequence>
<dbReference type="PANTHER" id="PTHR33619:SF3">
    <property type="entry name" value="POLYSACCHARIDE EXPORT PROTEIN GFCE-RELATED"/>
    <property type="match status" value="1"/>
</dbReference>
<dbReference type="InterPro" id="IPR054765">
    <property type="entry name" value="SLBB_dom"/>
</dbReference>
<evidence type="ECO:0000256" key="6">
    <source>
        <dbReference type="ARBA" id="ARBA00022692"/>
    </source>
</evidence>
<proteinExistence type="inferred from homology"/>
<reference evidence="18 19" key="1">
    <citation type="submission" date="2018-11" db="EMBL/GenBank/DDBJ databases">
        <title>Tabrizicola sp. isolated from sediment of alpine lake.</title>
        <authorList>
            <person name="Liu Z."/>
        </authorList>
    </citation>
    <scope>NUCLEOTIDE SEQUENCE [LARGE SCALE GENOMIC DNA]</scope>
    <source>
        <strain evidence="18 19">DRYC-M-16</strain>
    </source>
</reference>
<keyword evidence="19" id="KW-1185">Reference proteome</keyword>
<dbReference type="PROSITE" id="PS51257">
    <property type="entry name" value="PROKAR_LIPOPROTEIN"/>
    <property type="match status" value="1"/>
</dbReference>